<dbReference type="AlphaFoldDB" id="A0A5B7HP33"/>
<accession>A0A5B7HP33</accession>
<name>A0A5B7HP33_PORTR</name>
<comment type="caution">
    <text evidence="1">The sequence shown here is derived from an EMBL/GenBank/DDBJ whole genome shotgun (WGS) entry which is preliminary data.</text>
</comment>
<reference evidence="1 2" key="1">
    <citation type="submission" date="2019-05" db="EMBL/GenBank/DDBJ databases">
        <title>Another draft genome of Portunus trituberculatus and its Hox gene families provides insights of decapod evolution.</title>
        <authorList>
            <person name="Jeong J.-H."/>
            <person name="Song I."/>
            <person name="Kim S."/>
            <person name="Choi T."/>
            <person name="Kim D."/>
            <person name="Ryu S."/>
            <person name="Kim W."/>
        </authorList>
    </citation>
    <scope>NUCLEOTIDE SEQUENCE [LARGE SCALE GENOMIC DNA]</scope>
    <source>
        <tissue evidence="1">Muscle</tissue>
    </source>
</reference>
<gene>
    <name evidence="1" type="ORF">E2C01_065254</name>
</gene>
<evidence type="ECO:0000313" key="2">
    <source>
        <dbReference type="Proteomes" id="UP000324222"/>
    </source>
</evidence>
<protein>
    <submittedName>
        <fullName evidence="1">Uncharacterized protein</fullName>
    </submittedName>
</protein>
<dbReference type="EMBL" id="VSRR010032085">
    <property type="protein sequence ID" value="MPC70987.1"/>
    <property type="molecule type" value="Genomic_DNA"/>
</dbReference>
<proteinExistence type="predicted"/>
<organism evidence="1 2">
    <name type="scientific">Portunus trituberculatus</name>
    <name type="common">Swimming crab</name>
    <name type="synonym">Neptunus trituberculatus</name>
    <dbReference type="NCBI Taxonomy" id="210409"/>
    <lineage>
        <taxon>Eukaryota</taxon>
        <taxon>Metazoa</taxon>
        <taxon>Ecdysozoa</taxon>
        <taxon>Arthropoda</taxon>
        <taxon>Crustacea</taxon>
        <taxon>Multicrustacea</taxon>
        <taxon>Malacostraca</taxon>
        <taxon>Eumalacostraca</taxon>
        <taxon>Eucarida</taxon>
        <taxon>Decapoda</taxon>
        <taxon>Pleocyemata</taxon>
        <taxon>Brachyura</taxon>
        <taxon>Eubrachyura</taxon>
        <taxon>Portunoidea</taxon>
        <taxon>Portunidae</taxon>
        <taxon>Portuninae</taxon>
        <taxon>Portunus</taxon>
    </lineage>
</organism>
<dbReference type="Proteomes" id="UP000324222">
    <property type="component" value="Unassembled WGS sequence"/>
</dbReference>
<keyword evidence="2" id="KW-1185">Reference proteome</keyword>
<sequence>MAEQELDYVGLCLNSIMAGVNRRYRGEDYMWRDGRGGNRVAREGRSVIKKVYRIKRAGEG</sequence>
<evidence type="ECO:0000313" key="1">
    <source>
        <dbReference type="EMBL" id="MPC70987.1"/>
    </source>
</evidence>